<accession>A0A226F458</accession>
<dbReference type="STRING" id="158441.A0A226F458"/>
<dbReference type="PANTHER" id="PTHR47977">
    <property type="entry name" value="RAS-RELATED PROTEIN RAB"/>
    <property type="match status" value="1"/>
</dbReference>
<proteinExistence type="predicted"/>
<dbReference type="Proteomes" id="UP000198287">
    <property type="component" value="Unassembled WGS sequence"/>
</dbReference>
<dbReference type="GO" id="GO:0003924">
    <property type="term" value="F:GTPase activity"/>
    <property type="evidence" value="ECO:0007669"/>
    <property type="project" value="InterPro"/>
</dbReference>
<dbReference type="EMBL" id="LNIX01000001">
    <property type="protein sequence ID" value="OXA64559.1"/>
    <property type="molecule type" value="Genomic_DNA"/>
</dbReference>
<gene>
    <name evidence="3" type="ORF">Fcan01_02298</name>
</gene>
<dbReference type="SMART" id="SM00174">
    <property type="entry name" value="RHO"/>
    <property type="match status" value="1"/>
</dbReference>
<dbReference type="CDD" id="cd00154">
    <property type="entry name" value="Rab"/>
    <property type="match status" value="1"/>
</dbReference>
<dbReference type="NCBIfam" id="TIGR00231">
    <property type="entry name" value="small_GTP"/>
    <property type="match status" value="1"/>
</dbReference>
<protein>
    <submittedName>
        <fullName evidence="3">Ras-related protein Rab-1D</fullName>
    </submittedName>
</protein>
<dbReference type="OrthoDB" id="28034at2759"/>
<dbReference type="SMART" id="SM00175">
    <property type="entry name" value="RAB"/>
    <property type="match status" value="1"/>
</dbReference>
<dbReference type="PROSITE" id="PS51419">
    <property type="entry name" value="RAB"/>
    <property type="match status" value="1"/>
</dbReference>
<dbReference type="Gene3D" id="3.40.50.300">
    <property type="entry name" value="P-loop containing nucleotide triphosphate hydrolases"/>
    <property type="match status" value="1"/>
</dbReference>
<evidence type="ECO:0000256" key="2">
    <source>
        <dbReference type="ARBA" id="ARBA00023134"/>
    </source>
</evidence>
<evidence type="ECO:0000313" key="3">
    <source>
        <dbReference type="EMBL" id="OXA64559.1"/>
    </source>
</evidence>
<dbReference type="Pfam" id="PF00071">
    <property type="entry name" value="Ras"/>
    <property type="match status" value="1"/>
</dbReference>
<keyword evidence="2" id="KW-0342">GTP-binding</keyword>
<dbReference type="SUPFAM" id="SSF52540">
    <property type="entry name" value="P-loop containing nucleoside triphosphate hydrolases"/>
    <property type="match status" value="1"/>
</dbReference>
<dbReference type="FunFam" id="3.40.50.300:FF:001329">
    <property type="entry name" value="Small GTP-binding protein, putative"/>
    <property type="match status" value="1"/>
</dbReference>
<keyword evidence="1" id="KW-0547">Nucleotide-binding</keyword>
<dbReference type="InterPro" id="IPR001806">
    <property type="entry name" value="Small_GTPase"/>
</dbReference>
<evidence type="ECO:0000256" key="1">
    <source>
        <dbReference type="ARBA" id="ARBA00022741"/>
    </source>
</evidence>
<dbReference type="GO" id="GO:0005525">
    <property type="term" value="F:GTP binding"/>
    <property type="evidence" value="ECO:0007669"/>
    <property type="project" value="UniProtKB-KW"/>
</dbReference>
<sequence>MASAKIPAQKVILCGDYGVGKSSIFRRFANDTFVASNDRKSTLGLDFYNKAFCSESGTDGHTHACQCPPISKLMVQLWDTGGMERVATVTSSYYKFSEAAILVYSVDNPDSFNSLANHLLEVASFAENAKIFLCGNKIDIITSDLVSNDDVDNFCEQCGIVSGIFKTSCKTGEGVNDMFDEIARVISTSSRSRHELLQLEQSFKLTTADIDSAEQQPDNCVC</sequence>
<evidence type="ECO:0000313" key="4">
    <source>
        <dbReference type="Proteomes" id="UP000198287"/>
    </source>
</evidence>
<reference evidence="3 4" key="1">
    <citation type="submission" date="2015-12" db="EMBL/GenBank/DDBJ databases">
        <title>The genome of Folsomia candida.</title>
        <authorList>
            <person name="Faddeeva A."/>
            <person name="Derks M.F."/>
            <person name="Anvar Y."/>
            <person name="Smit S."/>
            <person name="Van Straalen N."/>
            <person name="Roelofs D."/>
        </authorList>
    </citation>
    <scope>NUCLEOTIDE SEQUENCE [LARGE SCALE GENOMIC DNA]</scope>
    <source>
        <strain evidence="3 4">VU population</strain>
        <tissue evidence="3">Whole body</tissue>
    </source>
</reference>
<keyword evidence="4" id="KW-1185">Reference proteome</keyword>
<dbReference type="AlphaFoldDB" id="A0A226F458"/>
<dbReference type="InterPro" id="IPR027417">
    <property type="entry name" value="P-loop_NTPase"/>
</dbReference>
<name>A0A226F458_FOLCA</name>
<organism evidence="3 4">
    <name type="scientific">Folsomia candida</name>
    <name type="common">Springtail</name>
    <dbReference type="NCBI Taxonomy" id="158441"/>
    <lineage>
        <taxon>Eukaryota</taxon>
        <taxon>Metazoa</taxon>
        <taxon>Ecdysozoa</taxon>
        <taxon>Arthropoda</taxon>
        <taxon>Hexapoda</taxon>
        <taxon>Collembola</taxon>
        <taxon>Entomobryomorpha</taxon>
        <taxon>Isotomoidea</taxon>
        <taxon>Isotomidae</taxon>
        <taxon>Proisotominae</taxon>
        <taxon>Folsomia</taxon>
    </lineage>
</organism>
<dbReference type="InterPro" id="IPR050227">
    <property type="entry name" value="Rab"/>
</dbReference>
<dbReference type="OMA" id="FCEQCHT"/>
<comment type="caution">
    <text evidence="3">The sequence shown here is derived from an EMBL/GenBank/DDBJ whole genome shotgun (WGS) entry which is preliminary data.</text>
</comment>
<dbReference type="SMART" id="SM00173">
    <property type="entry name" value="RAS"/>
    <property type="match status" value="1"/>
</dbReference>
<dbReference type="PRINTS" id="PR00449">
    <property type="entry name" value="RASTRNSFRMNG"/>
</dbReference>
<dbReference type="InterPro" id="IPR005225">
    <property type="entry name" value="Small_GTP-bd"/>
</dbReference>